<organism evidence="8 9">
    <name type="scientific">Clostridium sulfidigenes</name>
    <dbReference type="NCBI Taxonomy" id="318464"/>
    <lineage>
        <taxon>Bacteria</taxon>
        <taxon>Bacillati</taxon>
        <taxon>Bacillota</taxon>
        <taxon>Clostridia</taxon>
        <taxon>Eubacteriales</taxon>
        <taxon>Clostridiaceae</taxon>
        <taxon>Clostridium</taxon>
    </lineage>
</organism>
<dbReference type="STRING" id="318464.IO99_00290"/>
<dbReference type="InterPro" id="IPR015867">
    <property type="entry name" value="N-reg_PII/ATP_PRibTrfase_C"/>
</dbReference>
<dbReference type="Pfam" id="PF10035">
    <property type="entry name" value="DUF2179"/>
    <property type="match status" value="1"/>
</dbReference>
<evidence type="ECO:0000259" key="7">
    <source>
        <dbReference type="Pfam" id="PF10035"/>
    </source>
</evidence>
<protein>
    <submittedName>
        <fullName evidence="8">Membrane protein</fullName>
    </submittedName>
</protein>
<feature type="transmembrane region" description="Helical" evidence="6">
    <location>
        <begin position="29"/>
        <end position="50"/>
    </location>
</feature>
<sequence>MIRYNFNKKVGGNNMKIEKQKIYDITIDTFYDIIGSILYAAGIYTFALSANFAPGGISGLSIIINFFTKIPIGVCSLLLNIPIIIISYKVLGKWFLVKSLKTMVISAFFMDVVFPLIPIYSGNPILAAVFAGVLSGAGLALIYMRNSSTGGTDFLILSVRKKAPHLSIGQITIAIDGCVILLGGLVFGTIDAVLLGIIMTISSSTIIDKIMSGFEAGKMAMVITNHGKEIADVIGKEVGRGVTIMNVTGAFSGESRQMLMCACSKSQVYNLRRIVSTIDPTAMTMISSFDEAFGLGFKDNLID</sequence>
<evidence type="ECO:0000256" key="5">
    <source>
        <dbReference type="ARBA" id="ARBA00023136"/>
    </source>
</evidence>
<keyword evidence="3 6" id="KW-0812">Transmembrane</keyword>
<dbReference type="InterPro" id="IPR003740">
    <property type="entry name" value="YitT"/>
</dbReference>
<evidence type="ECO:0000256" key="6">
    <source>
        <dbReference type="SAM" id="Phobius"/>
    </source>
</evidence>
<evidence type="ECO:0000256" key="4">
    <source>
        <dbReference type="ARBA" id="ARBA00022989"/>
    </source>
</evidence>
<dbReference type="Pfam" id="PF02588">
    <property type="entry name" value="YitT_membrane"/>
    <property type="match status" value="1"/>
</dbReference>
<evidence type="ECO:0000256" key="1">
    <source>
        <dbReference type="ARBA" id="ARBA00004651"/>
    </source>
</evidence>
<dbReference type="Gene3D" id="3.30.70.120">
    <property type="match status" value="1"/>
</dbReference>
<feature type="transmembrane region" description="Helical" evidence="6">
    <location>
        <begin position="125"/>
        <end position="144"/>
    </location>
</feature>
<proteinExistence type="predicted"/>
<dbReference type="InterPro" id="IPR051461">
    <property type="entry name" value="UPF0750_membrane"/>
</dbReference>
<comment type="subcellular location">
    <subcellularLocation>
        <location evidence="1">Cell membrane</location>
        <topology evidence="1">Multi-pass membrane protein</topology>
    </subcellularLocation>
</comment>
<feature type="transmembrane region" description="Helical" evidence="6">
    <location>
        <begin position="100"/>
        <end position="119"/>
    </location>
</feature>
<feature type="domain" description="DUF2179" evidence="7">
    <location>
        <begin position="240"/>
        <end position="294"/>
    </location>
</feature>
<keyword evidence="4 6" id="KW-1133">Transmembrane helix</keyword>
<accession>A0A084JI74</accession>
<keyword evidence="5 6" id="KW-0472">Membrane</keyword>
<feature type="transmembrane region" description="Helical" evidence="6">
    <location>
        <begin position="62"/>
        <end position="88"/>
    </location>
</feature>
<dbReference type="PIRSF" id="PIRSF006483">
    <property type="entry name" value="Membrane_protein_YitT"/>
    <property type="match status" value="1"/>
</dbReference>
<dbReference type="AlphaFoldDB" id="A0A084JI74"/>
<keyword evidence="2" id="KW-1003">Cell membrane</keyword>
<keyword evidence="9" id="KW-1185">Reference proteome</keyword>
<dbReference type="PANTHER" id="PTHR33545">
    <property type="entry name" value="UPF0750 MEMBRANE PROTEIN YITT-RELATED"/>
    <property type="match status" value="1"/>
</dbReference>
<name>A0A084JI74_9CLOT</name>
<reference evidence="8 9" key="1">
    <citation type="submission" date="2014-07" db="EMBL/GenBank/DDBJ databases">
        <title>Draft genome of Clostridium sulfidigenes 113A isolated from sediments associated with methane hydrate from Krishna Godavari basin.</title>
        <authorList>
            <person name="Honkalas V.S."/>
            <person name="Dabir A.P."/>
            <person name="Arora P."/>
            <person name="Dhakephalkar P.K."/>
        </authorList>
    </citation>
    <scope>NUCLEOTIDE SEQUENCE [LARGE SCALE GENOMIC DNA]</scope>
    <source>
        <strain evidence="8 9">113A</strain>
    </source>
</reference>
<dbReference type="GO" id="GO:0005886">
    <property type="term" value="C:plasma membrane"/>
    <property type="evidence" value="ECO:0007669"/>
    <property type="project" value="UniProtKB-SubCell"/>
</dbReference>
<dbReference type="EMBL" id="JPMD01000001">
    <property type="protein sequence ID" value="KEZ88658.1"/>
    <property type="molecule type" value="Genomic_DNA"/>
</dbReference>
<dbReference type="PANTHER" id="PTHR33545:SF5">
    <property type="entry name" value="UPF0750 MEMBRANE PROTEIN YITT"/>
    <property type="match status" value="1"/>
</dbReference>
<comment type="caution">
    <text evidence="8">The sequence shown here is derived from an EMBL/GenBank/DDBJ whole genome shotgun (WGS) entry which is preliminary data.</text>
</comment>
<evidence type="ECO:0000313" key="8">
    <source>
        <dbReference type="EMBL" id="KEZ88658.1"/>
    </source>
</evidence>
<gene>
    <name evidence="8" type="ORF">IO99_00290</name>
</gene>
<dbReference type="eggNOG" id="COG1284">
    <property type="taxonomic scope" value="Bacteria"/>
</dbReference>
<dbReference type="InterPro" id="IPR019264">
    <property type="entry name" value="DUF2179"/>
</dbReference>
<dbReference type="Proteomes" id="UP000028542">
    <property type="component" value="Unassembled WGS sequence"/>
</dbReference>
<evidence type="ECO:0000313" key="9">
    <source>
        <dbReference type="Proteomes" id="UP000028542"/>
    </source>
</evidence>
<dbReference type="CDD" id="cd16380">
    <property type="entry name" value="YitT_C"/>
    <property type="match status" value="1"/>
</dbReference>
<evidence type="ECO:0000256" key="3">
    <source>
        <dbReference type="ARBA" id="ARBA00022692"/>
    </source>
</evidence>
<evidence type="ECO:0000256" key="2">
    <source>
        <dbReference type="ARBA" id="ARBA00022475"/>
    </source>
</evidence>